<name>A0A7K1TJV2_9BACT</name>
<keyword evidence="1" id="KW-0732">Signal</keyword>
<evidence type="ECO:0008006" key="4">
    <source>
        <dbReference type="Google" id="ProtNLM"/>
    </source>
</evidence>
<feature type="signal peptide" evidence="1">
    <location>
        <begin position="1"/>
        <end position="22"/>
    </location>
</feature>
<keyword evidence="3" id="KW-1185">Reference proteome</keyword>
<evidence type="ECO:0000313" key="2">
    <source>
        <dbReference type="EMBL" id="MVN78688.1"/>
    </source>
</evidence>
<accession>A0A7K1TJV2</accession>
<dbReference type="EMBL" id="WQKZ01000006">
    <property type="protein sequence ID" value="MVN78688.1"/>
    <property type="molecule type" value="Genomic_DNA"/>
</dbReference>
<sequence length="188" mass="21312">MRSQGSMLRLISLLALPLLGVAQVPSCRPVQIAPDQTKRDLLRQFINDCHREHYFFEDKGVVELIAYHDAKGRAAWYLSALIDDRYRDNPPAAYSMQGNDIVLVYQGDSLGKQVRTPTLDVAPLVKCLELVIGPAVYQRPAIKERFVEETIGQKTTKYRVLTDSTGNLYHERRIVFNADGTYIVYNPA</sequence>
<comment type="caution">
    <text evidence="2">The sequence shown here is derived from an EMBL/GenBank/DDBJ whole genome shotgun (WGS) entry which is preliminary data.</text>
</comment>
<dbReference type="AlphaFoldDB" id="A0A7K1TJV2"/>
<protein>
    <recommendedName>
        <fullName evidence="4">Beta-lactamase-inhibitor-like PepSY-like domain-containing protein</fullName>
    </recommendedName>
</protein>
<organism evidence="2 3">
    <name type="scientific">Hymenobacter ginkgonis</name>
    <dbReference type="NCBI Taxonomy" id="2682976"/>
    <lineage>
        <taxon>Bacteria</taxon>
        <taxon>Pseudomonadati</taxon>
        <taxon>Bacteroidota</taxon>
        <taxon>Cytophagia</taxon>
        <taxon>Cytophagales</taxon>
        <taxon>Hymenobacteraceae</taxon>
        <taxon>Hymenobacter</taxon>
    </lineage>
</organism>
<dbReference type="Proteomes" id="UP000441336">
    <property type="component" value="Unassembled WGS sequence"/>
</dbReference>
<reference evidence="2 3" key="1">
    <citation type="submission" date="2019-12" db="EMBL/GenBank/DDBJ databases">
        <title>Hymenobacter sp. HMF4947 Genome sequencing and assembly.</title>
        <authorList>
            <person name="Kang H."/>
            <person name="Cha I."/>
            <person name="Kim H."/>
            <person name="Joh K."/>
        </authorList>
    </citation>
    <scope>NUCLEOTIDE SEQUENCE [LARGE SCALE GENOMIC DNA]</scope>
    <source>
        <strain evidence="2 3">HMF4947</strain>
    </source>
</reference>
<gene>
    <name evidence="2" type="ORF">GO988_20330</name>
</gene>
<evidence type="ECO:0000256" key="1">
    <source>
        <dbReference type="SAM" id="SignalP"/>
    </source>
</evidence>
<feature type="chain" id="PRO_5029625792" description="Beta-lactamase-inhibitor-like PepSY-like domain-containing protein" evidence="1">
    <location>
        <begin position="23"/>
        <end position="188"/>
    </location>
</feature>
<dbReference type="RefSeq" id="WP_157569056.1">
    <property type="nucleotide sequence ID" value="NZ_WQKZ01000006.1"/>
</dbReference>
<evidence type="ECO:0000313" key="3">
    <source>
        <dbReference type="Proteomes" id="UP000441336"/>
    </source>
</evidence>
<proteinExistence type="predicted"/>